<proteinExistence type="inferred from homology"/>
<dbReference type="GO" id="GO:0140662">
    <property type="term" value="F:ATP-dependent protein folding chaperone"/>
    <property type="evidence" value="ECO:0007669"/>
    <property type="project" value="InterPro"/>
</dbReference>
<dbReference type="EMBL" id="JAIWYP010000011">
    <property type="protein sequence ID" value="KAH3733192.1"/>
    <property type="molecule type" value="Genomic_DNA"/>
</dbReference>
<comment type="caution">
    <text evidence="4">The sequence shown here is derived from an EMBL/GenBank/DDBJ whole genome shotgun (WGS) entry which is preliminary data.</text>
</comment>
<keyword evidence="5" id="KW-1185">Reference proteome</keyword>
<dbReference type="OrthoDB" id="6102802at2759"/>
<protein>
    <submittedName>
        <fullName evidence="4">Uncharacterized protein</fullName>
    </submittedName>
</protein>
<evidence type="ECO:0000313" key="5">
    <source>
        <dbReference type="Proteomes" id="UP000828390"/>
    </source>
</evidence>
<dbReference type="GO" id="GO:0005524">
    <property type="term" value="F:ATP binding"/>
    <property type="evidence" value="ECO:0007669"/>
    <property type="project" value="UniProtKB-KW"/>
</dbReference>
<organism evidence="4 5">
    <name type="scientific">Dreissena polymorpha</name>
    <name type="common">Zebra mussel</name>
    <name type="synonym">Mytilus polymorpha</name>
    <dbReference type="NCBI Taxonomy" id="45954"/>
    <lineage>
        <taxon>Eukaryota</taxon>
        <taxon>Metazoa</taxon>
        <taxon>Spiralia</taxon>
        <taxon>Lophotrochozoa</taxon>
        <taxon>Mollusca</taxon>
        <taxon>Bivalvia</taxon>
        <taxon>Autobranchia</taxon>
        <taxon>Heteroconchia</taxon>
        <taxon>Euheterodonta</taxon>
        <taxon>Imparidentia</taxon>
        <taxon>Neoheterodontei</taxon>
        <taxon>Myida</taxon>
        <taxon>Dreissenoidea</taxon>
        <taxon>Dreissenidae</taxon>
        <taxon>Dreissena</taxon>
    </lineage>
</organism>
<dbReference type="PANTHER" id="PTHR14187">
    <property type="entry name" value="ALPHA KINASE/ELONGATION FACTOR 2 KINASE"/>
    <property type="match status" value="1"/>
</dbReference>
<dbReference type="Proteomes" id="UP000828390">
    <property type="component" value="Unassembled WGS sequence"/>
</dbReference>
<reference evidence="4" key="1">
    <citation type="journal article" date="2019" name="bioRxiv">
        <title>The Genome of the Zebra Mussel, Dreissena polymorpha: A Resource for Invasive Species Research.</title>
        <authorList>
            <person name="McCartney M.A."/>
            <person name="Auch B."/>
            <person name="Kono T."/>
            <person name="Mallez S."/>
            <person name="Zhang Y."/>
            <person name="Obille A."/>
            <person name="Becker A."/>
            <person name="Abrahante J.E."/>
            <person name="Garbe J."/>
            <person name="Badalamenti J.P."/>
            <person name="Herman A."/>
            <person name="Mangelson H."/>
            <person name="Liachko I."/>
            <person name="Sullivan S."/>
            <person name="Sone E.D."/>
            <person name="Koren S."/>
            <person name="Silverstein K.A.T."/>
            <person name="Beckman K.B."/>
            <person name="Gohl D.M."/>
        </authorList>
    </citation>
    <scope>NUCLEOTIDE SEQUENCE</scope>
    <source>
        <strain evidence="4">Duluth1</strain>
        <tissue evidence="4">Whole animal</tissue>
    </source>
</reference>
<dbReference type="InterPro" id="IPR013126">
    <property type="entry name" value="Hsp_70_fam"/>
</dbReference>
<reference evidence="4" key="2">
    <citation type="submission" date="2020-11" db="EMBL/GenBank/DDBJ databases">
        <authorList>
            <person name="McCartney M.A."/>
            <person name="Auch B."/>
            <person name="Kono T."/>
            <person name="Mallez S."/>
            <person name="Becker A."/>
            <person name="Gohl D.M."/>
            <person name="Silverstein K.A.T."/>
            <person name="Koren S."/>
            <person name="Bechman K.B."/>
            <person name="Herman A."/>
            <person name="Abrahante J.E."/>
            <person name="Garbe J."/>
        </authorList>
    </citation>
    <scope>NUCLEOTIDE SEQUENCE</scope>
    <source>
        <strain evidence="4">Duluth1</strain>
        <tissue evidence="4">Whole animal</tissue>
    </source>
</reference>
<dbReference type="Pfam" id="PF00012">
    <property type="entry name" value="HSP70"/>
    <property type="match status" value="1"/>
</dbReference>
<evidence type="ECO:0000313" key="4">
    <source>
        <dbReference type="EMBL" id="KAH3733192.1"/>
    </source>
</evidence>
<dbReference type="CDD" id="cd10229">
    <property type="entry name" value="ASKHA_NBD_HSP70_HSPA12"/>
    <property type="match status" value="1"/>
</dbReference>
<sequence length="581" mass="66447">MADKYTKEPPVIAAIDIGTTFTGYAFKFASNDTIYCAVNQPELRVPTCVLLNPDKTLRAFGKDAVEKYEAVMSSAEQKSHFYFRNFKMSLYKPESGDVKVNISDERGKDMDALEVFKIALAHMNNKILQDIKTRRYFDTPMMNEEIQWIITVPAMWSDFSRNFMRHAAESAGFVSEKTRLVLEPEAASAFVRSQKIVIKGNASGALEKGHRYIIADLGGGTIDICAHEILDKGRVIEINRPCGDYGGGTVIDQEFFSFLVKLFGGEVFEMFKTGNRLKFFDLLRDFENKKSTFSKSTDEVVIDLGGLIHLYQQKEKESTSEMLERSLYGNKVRMHENKTHMYLSNRTMKEFFEKSRSAIIKNMKEIVEESQKKSKPIQSILLAGGLSESPYIKECIREEFEGKLQVVCADEGRLAVVKGAVILGYTPRDHITRKAPYTYGFYRIRPFDSKCHDENLSVTYNSVKQCDKLFHKLIEKGQTIQHNESFEVEGEITIRDDDLKNKIRIMSLWRSSLTDPKYCQPNEENQAQIVAKIEIEPPKGGWPSTLRHVQTLIVDDNQFVIKFVNKNNNMEFKTTVTYVSN</sequence>
<evidence type="ECO:0000256" key="3">
    <source>
        <dbReference type="ARBA" id="ARBA00022840"/>
    </source>
</evidence>
<accession>A0A9D4HU70</accession>
<evidence type="ECO:0000256" key="2">
    <source>
        <dbReference type="ARBA" id="ARBA00022741"/>
    </source>
</evidence>
<dbReference type="PANTHER" id="PTHR14187:SF5">
    <property type="entry name" value="HEAT SHOCK 70 KDA PROTEIN 12A"/>
    <property type="match status" value="1"/>
</dbReference>
<comment type="similarity">
    <text evidence="1">Belongs to the heat shock protein 70 family.</text>
</comment>
<evidence type="ECO:0000256" key="1">
    <source>
        <dbReference type="ARBA" id="ARBA00007381"/>
    </source>
</evidence>
<dbReference type="InterPro" id="IPR043129">
    <property type="entry name" value="ATPase_NBD"/>
</dbReference>
<gene>
    <name evidence="4" type="ORF">DPMN_039617</name>
</gene>
<keyword evidence="3" id="KW-0067">ATP-binding</keyword>
<dbReference type="Gene3D" id="3.30.420.40">
    <property type="match status" value="2"/>
</dbReference>
<dbReference type="SUPFAM" id="SSF53067">
    <property type="entry name" value="Actin-like ATPase domain"/>
    <property type="match status" value="2"/>
</dbReference>
<dbReference type="AlphaFoldDB" id="A0A9D4HU70"/>
<keyword evidence="2" id="KW-0547">Nucleotide-binding</keyword>
<name>A0A9D4HU70_DREPO</name>